<keyword evidence="5 7" id="KW-0802">TPR repeat</keyword>
<feature type="repeat" description="TPR" evidence="7">
    <location>
        <begin position="324"/>
        <end position="357"/>
    </location>
</feature>
<keyword evidence="4" id="KW-0833">Ubl conjugation pathway</keyword>
<name>A0A7S3VA39_9STRA</name>
<evidence type="ECO:0000256" key="1">
    <source>
        <dbReference type="ARBA" id="ARBA00022618"/>
    </source>
</evidence>
<feature type="compositionally biased region" description="Polar residues" evidence="8">
    <location>
        <begin position="645"/>
        <end position="658"/>
    </location>
</feature>
<feature type="region of interest" description="Disordered" evidence="8">
    <location>
        <begin position="466"/>
        <end position="508"/>
    </location>
</feature>
<organism evidence="9">
    <name type="scientific">Chaetoceros debilis</name>
    <dbReference type="NCBI Taxonomy" id="122233"/>
    <lineage>
        <taxon>Eukaryota</taxon>
        <taxon>Sar</taxon>
        <taxon>Stramenopiles</taxon>
        <taxon>Ochrophyta</taxon>
        <taxon>Bacillariophyta</taxon>
        <taxon>Coscinodiscophyceae</taxon>
        <taxon>Chaetocerotophycidae</taxon>
        <taxon>Chaetocerotales</taxon>
        <taxon>Chaetocerotaceae</taxon>
        <taxon>Chaetoceros</taxon>
    </lineage>
</organism>
<dbReference type="Pfam" id="PF00515">
    <property type="entry name" value="TPR_1"/>
    <property type="match status" value="1"/>
</dbReference>
<dbReference type="GO" id="GO:0045842">
    <property type="term" value="P:positive regulation of mitotic metaphase/anaphase transition"/>
    <property type="evidence" value="ECO:0007669"/>
    <property type="project" value="TreeGrafter"/>
</dbReference>
<keyword evidence="2" id="KW-0677">Repeat</keyword>
<dbReference type="GO" id="GO:0016567">
    <property type="term" value="P:protein ubiquitination"/>
    <property type="evidence" value="ECO:0007669"/>
    <property type="project" value="TreeGrafter"/>
</dbReference>
<feature type="repeat" description="TPR" evidence="7">
    <location>
        <begin position="561"/>
        <end position="594"/>
    </location>
</feature>
<dbReference type="AlphaFoldDB" id="A0A7S3VA39"/>
<protein>
    <recommendedName>
        <fullName evidence="10">Anaphase-promoting complex subunit 6</fullName>
    </recommendedName>
</protein>
<dbReference type="GO" id="GO:0005680">
    <property type="term" value="C:anaphase-promoting complex"/>
    <property type="evidence" value="ECO:0007669"/>
    <property type="project" value="TreeGrafter"/>
</dbReference>
<keyword evidence="6" id="KW-0131">Cell cycle</keyword>
<evidence type="ECO:0000256" key="8">
    <source>
        <dbReference type="SAM" id="MobiDB-lite"/>
    </source>
</evidence>
<feature type="repeat" description="TPR" evidence="7">
    <location>
        <begin position="527"/>
        <end position="560"/>
    </location>
</feature>
<dbReference type="Gene3D" id="1.25.40.10">
    <property type="entry name" value="Tetratricopeptide repeat domain"/>
    <property type="match status" value="3"/>
</dbReference>
<evidence type="ECO:0000256" key="2">
    <source>
        <dbReference type="ARBA" id="ARBA00022737"/>
    </source>
</evidence>
<evidence type="ECO:0000256" key="4">
    <source>
        <dbReference type="ARBA" id="ARBA00022786"/>
    </source>
</evidence>
<proteinExistence type="predicted"/>
<dbReference type="GO" id="GO:0031145">
    <property type="term" value="P:anaphase-promoting complex-dependent catabolic process"/>
    <property type="evidence" value="ECO:0007669"/>
    <property type="project" value="TreeGrafter"/>
</dbReference>
<sequence length="668" mass="74082">MIHTLGLDTDEETSILKLAHLLETTVQPGEIHPASRVCMLRGKAYDEASNPNRAATFLKLALLMDVKCIEAWTYLCHRRLLTSEEETTLVVNLKFDEPGIEWMKDIFFAHLSHWAMNVEDIHSQNGSTTNNGHGHGHGHGNSIATPISVSASPMMPNQTPQMSMMDASSIQFQRTPVATPFQFHTRSSRGGRGVDDVGGGGDTSTSMSHLKGGKGSGTDTKTDTNTNDNDADTNVKKQVENAFQNLHTKHDLSQSPDVLALAATRAYNAYNLSLALHYCQVLYEMDPLCPGAAGIQIATLTALGHKRPLFRLAHALVDADSKSATSWYAVGCYYYACGRYDLAQQHYWRATRLDPRSADCWIAFGCAFASCDENDQANACFRTAQRLHSGSHYPMLYMGMEHLRTNNIPLAGHFLKSAKSMETHDPLCWNELGVWAYRKKEWREAIHYFVLALGLFVESDVSEKSSLSWSGEHDDDDDDDEDDEHGKTASSSSNKPRFEFGQRQGVDSTSHLSEQDYVDYCLEPFWEPTIFNLGQSYRKARQFQKAIHCFKKCLALCPEKAMSFSALGFTRHLSGDLDGAIESYHQALSRKPDDPFAGEMLNRAMRESLELGTLFCDEPVPATGISGCPLTSPEASGMGMDSRRSTSQSSIEDSNFSFGDSDIDMSMT</sequence>
<dbReference type="InterPro" id="IPR011990">
    <property type="entry name" value="TPR-like_helical_dom_sf"/>
</dbReference>
<dbReference type="InterPro" id="IPR019734">
    <property type="entry name" value="TPR_rpt"/>
</dbReference>
<feature type="compositionally biased region" description="Low complexity" evidence="8">
    <location>
        <begin position="217"/>
        <end position="228"/>
    </location>
</feature>
<dbReference type="SUPFAM" id="SSF48452">
    <property type="entry name" value="TPR-like"/>
    <property type="match status" value="1"/>
</dbReference>
<dbReference type="PROSITE" id="PS50005">
    <property type="entry name" value="TPR"/>
    <property type="match status" value="3"/>
</dbReference>
<evidence type="ECO:0000256" key="3">
    <source>
        <dbReference type="ARBA" id="ARBA00022776"/>
    </source>
</evidence>
<feature type="region of interest" description="Disordered" evidence="8">
    <location>
        <begin position="628"/>
        <end position="668"/>
    </location>
</feature>
<keyword evidence="3" id="KW-0498">Mitosis</keyword>
<reference evidence="9" key="1">
    <citation type="submission" date="2021-01" db="EMBL/GenBank/DDBJ databases">
        <authorList>
            <person name="Corre E."/>
            <person name="Pelletier E."/>
            <person name="Niang G."/>
            <person name="Scheremetjew M."/>
            <person name="Finn R."/>
            <person name="Kale V."/>
            <person name="Holt S."/>
            <person name="Cochrane G."/>
            <person name="Meng A."/>
            <person name="Brown T."/>
            <person name="Cohen L."/>
        </authorList>
    </citation>
    <scope>NUCLEOTIDE SEQUENCE</scope>
    <source>
        <strain evidence="9">MM31A-1</strain>
    </source>
</reference>
<accession>A0A7S3VA39</accession>
<feature type="compositionally biased region" description="Acidic residues" evidence="8">
    <location>
        <begin position="473"/>
        <end position="483"/>
    </location>
</feature>
<dbReference type="PANTHER" id="PTHR12558:SF9">
    <property type="entry name" value="CELL DIVISION CYCLE PROTEIN 16 HOMOLOG"/>
    <property type="match status" value="1"/>
</dbReference>
<evidence type="ECO:0000256" key="5">
    <source>
        <dbReference type="ARBA" id="ARBA00022803"/>
    </source>
</evidence>
<keyword evidence="1" id="KW-0132">Cell division</keyword>
<feature type="region of interest" description="Disordered" evidence="8">
    <location>
        <begin position="183"/>
        <end position="232"/>
    </location>
</feature>
<dbReference type="PANTHER" id="PTHR12558">
    <property type="entry name" value="CELL DIVISION CYCLE 16,23,27"/>
    <property type="match status" value="1"/>
</dbReference>
<evidence type="ECO:0000313" key="9">
    <source>
        <dbReference type="EMBL" id="CAE0467355.1"/>
    </source>
</evidence>
<dbReference type="EMBL" id="HBIO01015832">
    <property type="protein sequence ID" value="CAE0467355.1"/>
    <property type="molecule type" value="Transcribed_RNA"/>
</dbReference>
<dbReference type="GO" id="GO:0005737">
    <property type="term" value="C:cytoplasm"/>
    <property type="evidence" value="ECO:0007669"/>
    <property type="project" value="TreeGrafter"/>
</dbReference>
<gene>
    <name evidence="9" type="ORF">CDEB00056_LOCUS12207</name>
</gene>
<dbReference type="GO" id="GO:0051301">
    <property type="term" value="P:cell division"/>
    <property type="evidence" value="ECO:0007669"/>
    <property type="project" value="UniProtKB-KW"/>
</dbReference>
<dbReference type="Pfam" id="PF13181">
    <property type="entry name" value="TPR_8"/>
    <property type="match status" value="1"/>
</dbReference>
<dbReference type="SMART" id="SM00028">
    <property type="entry name" value="TPR"/>
    <property type="match status" value="6"/>
</dbReference>
<evidence type="ECO:0000256" key="7">
    <source>
        <dbReference type="PROSITE-ProRule" id="PRU00339"/>
    </source>
</evidence>
<evidence type="ECO:0000256" key="6">
    <source>
        <dbReference type="ARBA" id="ARBA00023306"/>
    </source>
</evidence>
<evidence type="ECO:0008006" key="10">
    <source>
        <dbReference type="Google" id="ProtNLM"/>
    </source>
</evidence>